<dbReference type="SUPFAM" id="SSF52540">
    <property type="entry name" value="P-loop containing nucleoside triphosphate hydrolases"/>
    <property type="match status" value="1"/>
</dbReference>
<dbReference type="Pfam" id="PF02463">
    <property type="entry name" value="SMC_N"/>
    <property type="match status" value="1"/>
</dbReference>
<keyword evidence="3" id="KW-1185">Reference proteome</keyword>
<comment type="caution">
    <text evidence="2">The sequence shown here is derived from an EMBL/GenBank/DDBJ whole genome shotgun (WGS) entry which is preliminary data.</text>
</comment>
<dbReference type="Gene3D" id="3.40.50.300">
    <property type="entry name" value="P-loop containing nucleotide triphosphate hydrolases"/>
    <property type="match status" value="1"/>
</dbReference>
<feature type="domain" description="RecF/RecN/SMC N-terminal" evidence="1">
    <location>
        <begin position="3"/>
        <end position="300"/>
    </location>
</feature>
<evidence type="ECO:0000259" key="1">
    <source>
        <dbReference type="Pfam" id="PF02463"/>
    </source>
</evidence>
<organism evidence="2 3">
    <name type="scientific">Poseidonibacter ostreae</name>
    <dbReference type="NCBI Taxonomy" id="2654171"/>
    <lineage>
        <taxon>Bacteria</taxon>
        <taxon>Pseudomonadati</taxon>
        <taxon>Campylobacterota</taxon>
        <taxon>Epsilonproteobacteria</taxon>
        <taxon>Campylobacterales</taxon>
        <taxon>Arcobacteraceae</taxon>
        <taxon>Poseidonibacter</taxon>
    </lineage>
</organism>
<accession>A0ABQ6VS25</accession>
<dbReference type="PANTHER" id="PTHR32182">
    <property type="entry name" value="DNA REPLICATION AND REPAIR PROTEIN RECF"/>
    <property type="match status" value="1"/>
</dbReference>
<dbReference type="InterPro" id="IPR003395">
    <property type="entry name" value="RecF/RecN/SMC_N"/>
</dbReference>
<reference evidence="2 3" key="1">
    <citation type="submission" date="2019-10" db="EMBL/GenBank/DDBJ databases">
        <title>Poseidonibacter ostreae sp. nov., isolated from the gut of the Ostrea denselamellosa.</title>
        <authorList>
            <person name="Choi A."/>
        </authorList>
    </citation>
    <scope>NUCLEOTIDE SEQUENCE [LARGE SCALE GENOMIC DNA]</scope>
    <source>
        <strain evidence="2 3">SJOD-M-5</strain>
    </source>
</reference>
<proteinExistence type="predicted"/>
<dbReference type="EMBL" id="WFKJ01000016">
    <property type="protein sequence ID" value="KAB7891526.1"/>
    <property type="molecule type" value="Genomic_DNA"/>
</dbReference>
<dbReference type="PANTHER" id="PTHR32182:SF22">
    <property type="entry name" value="ATP-DEPENDENT ENDONUCLEASE, OLD FAMILY-RELATED"/>
    <property type="match status" value="1"/>
</dbReference>
<dbReference type="Proteomes" id="UP000461010">
    <property type="component" value="Unassembled WGS sequence"/>
</dbReference>
<sequence length="504" mass="60021">MRINHLTIKNIKFHKNLDINFSKNNCLIYGENGTGKSSIYSALYSIFKIYFRNENFNFSKYKNNSTDEDIYIKVNLDNEELFLPNSNYNLPDSIDRDNYKTIYFANQELLESIISHSENFYINLYDNLKKYSSDLRSYCEKFDEINDTITSENYSTHNELRKENIESFKEYLTHIKSLSNSIIKDNLKENFEIDFEYEWGISDTLNDYKYPTPEVKLRIDNMDNLKTNFNEAKLKLVSISIYFAIIMFQEEDSNSIKLLVLDDFLTSLDMANRKYIMEYIFENFSNYQKIILTHNLQFYNLIIRSLKNRKEYDTDWEIKNIFISNYLSPLESKIVSKDENYIIKAEVKLLEGEYHICGNYLRKEFERITSEFEQKLELGKASELQVIIDSIKSSEDGYYYIKPYEYFKCLKKLFKDFKEVINNGDSDPIKVSKCRTLMGGFSQTLIDYERELEKLKEVINKIEFYKNIAFNPSSHSDEEIEFYRKELEDSKALLISLNEIFDSI</sequence>
<gene>
    <name evidence="2" type="ORF">GBG18_06595</name>
</gene>
<name>A0ABQ6VS25_9BACT</name>
<evidence type="ECO:0000313" key="3">
    <source>
        <dbReference type="Proteomes" id="UP000461010"/>
    </source>
</evidence>
<dbReference type="RefSeq" id="WP_152189542.1">
    <property type="nucleotide sequence ID" value="NZ_WFKJ01000016.1"/>
</dbReference>
<dbReference type="InterPro" id="IPR027417">
    <property type="entry name" value="P-loop_NTPase"/>
</dbReference>
<evidence type="ECO:0000313" key="2">
    <source>
        <dbReference type="EMBL" id="KAB7891526.1"/>
    </source>
</evidence>
<protein>
    <submittedName>
        <fullName evidence="2">AAA family ATPase</fullName>
    </submittedName>
</protein>